<dbReference type="Proteomes" id="UP000790787">
    <property type="component" value="Chromosome 21"/>
</dbReference>
<sequence length="152" mass="17607">MNVLEEYETASGQKINKEKPFFYMHEDVPADEANTVHLITKFQRHPFPFTYLGCPIFYSMKQKDFYKVIIFKLHERLSSWKGKLLSIGGRAVLIAHVLESMPIHLLSVVNPSAYMINQLHKILLGPDHLCDESIKHVEDVVENGTWNEVLLR</sequence>
<organism evidence="1 2">
    <name type="scientific">Nicotiana tabacum</name>
    <name type="common">Common tobacco</name>
    <dbReference type="NCBI Taxonomy" id="4097"/>
    <lineage>
        <taxon>Eukaryota</taxon>
        <taxon>Viridiplantae</taxon>
        <taxon>Streptophyta</taxon>
        <taxon>Embryophyta</taxon>
        <taxon>Tracheophyta</taxon>
        <taxon>Spermatophyta</taxon>
        <taxon>Magnoliopsida</taxon>
        <taxon>eudicotyledons</taxon>
        <taxon>Gunneridae</taxon>
        <taxon>Pentapetalae</taxon>
        <taxon>asterids</taxon>
        <taxon>lamiids</taxon>
        <taxon>Solanales</taxon>
        <taxon>Solanaceae</taxon>
        <taxon>Nicotianoideae</taxon>
        <taxon>Nicotianeae</taxon>
        <taxon>Nicotiana</taxon>
    </lineage>
</organism>
<reference evidence="1" key="1">
    <citation type="journal article" date="2014" name="Nat. Commun.">
        <title>The tobacco genome sequence and its comparison with those of tomato and potato.</title>
        <authorList>
            <person name="Sierro N."/>
            <person name="Battey J.N."/>
            <person name="Ouadi S."/>
            <person name="Bakaher N."/>
            <person name="Bovet L."/>
            <person name="Willig A."/>
            <person name="Goepfert S."/>
            <person name="Peitsch M.C."/>
            <person name="Ivanov N.V."/>
        </authorList>
    </citation>
    <scope>NUCLEOTIDE SEQUENCE [LARGE SCALE GENOMIC DNA]</scope>
</reference>
<protein>
    <submittedName>
        <fullName evidence="2">Uncharacterized protein LOC142175293</fullName>
    </submittedName>
</protein>
<evidence type="ECO:0000313" key="2">
    <source>
        <dbReference type="RefSeq" id="XP_075097981.1"/>
    </source>
</evidence>
<proteinExistence type="predicted"/>
<accession>A0AC58TL82</accession>
<gene>
    <name evidence="2" type="primary">LOC142175293</name>
</gene>
<dbReference type="RefSeq" id="XP_075097981.1">
    <property type="nucleotide sequence ID" value="XM_075241880.1"/>
</dbReference>
<evidence type="ECO:0000313" key="1">
    <source>
        <dbReference type="Proteomes" id="UP000790787"/>
    </source>
</evidence>
<keyword evidence="1" id="KW-1185">Reference proteome</keyword>
<reference evidence="2" key="2">
    <citation type="submission" date="2025-08" db="UniProtKB">
        <authorList>
            <consortium name="RefSeq"/>
        </authorList>
    </citation>
    <scope>IDENTIFICATION</scope>
    <source>
        <tissue evidence="2">Leaf</tissue>
    </source>
</reference>
<name>A0AC58TL82_TOBAC</name>